<dbReference type="PATRIC" id="fig|1309411.5.peg.486"/>
<dbReference type="InterPro" id="IPR000182">
    <property type="entry name" value="GNAT_dom"/>
</dbReference>
<dbReference type="Pfam" id="PF00583">
    <property type="entry name" value="Acetyltransf_1"/>
    <property type="match status" value="1"/>
</dbReference>
<evidence type="ECO:0000259" key="1">
    <source>
        <dbReference type="PROSITE" id="PS51186"/>
    </source>
</evidence>
<dbReference type="CDD" id="cd04301">
    <property type="entry name" value="NAT_SF"/>
    <property type="match status" value="1"/>
</dbReference>
<protein>
    <submittedName>
        <fullName evidence="2">Acetyltransferase</fullName>
    </submittedName>
</protein>
<dbReference type="GO" id="GO:0016747">
    <property type="term" value="F:acyltransferase activity, transferring groups other than amino-acyl groups"/>
    <property type="evidence" value="ECO:0007669"/>
    <property type="project" value="InterPro"/>
</dbReference>
<evidence type="ECO:0000313" key="2">
    <source>
        <dbReference type="EMBL" id="AKH16069.1"/>
    </source>
</evidence>
<reference evidence="2 3" key="1">
    <citation type="submission" date="2015-01" db="EMBL/GenBank/DDBJ databases">
        <title>Deinococcus soli/N5/whole genome sequencing.</title>
        <authorList>
            <person name="Kim M.K."/>
            <person name="Srinivasan S."/>
            <person name="Lee J.-J."/>
        </authorList>
    </citation>
    <scope>NUCLEOTIDE SEQUENCE [LARGE SCALE GENOMIC DNA]</scope>
    <source>
        <strain evidence="2 3">N5</strain>
    </source>
</reference>
<dbReference type="Proteomes" id="UP000034024">
    <property type="component" value="Chromosome"/>
</dbReference>
<dbReference type="Gene3D" id="3.40.630.30">
    <property type="match status" value="1"/>
</dbReference>
<sequence length="270" mass="29765">MSGRHTTQEAHRLLTEYDAQLREAAELTGATTVTRDGPLWRGTYGDRGFVTCRDLGHLTGPALDELITRTITYYATQPAIASFEWKTRGHDLPADLPDRLAQHGLHAEEPETVMLGEASLLAAPVPLPQGVSLRRIDSQPDPMPDLIRAAAAQERAFGVPFSPAHLARRLQAKRDLMEIWVAEAEGEIICTGRLELIPGTAFAGIWGGGTVPEWRGQGIYRALVAQRARSALARGARYLHSDSTEFSRPILQRSGLLPITTTTPYIWTRR</sequence>
<keyword evidence="3" id="KW-1185">Reference proteome</keyword>
<dbReference type="InterPro" id="IPR016181">
    <property type="entry name" value="Acyl_CoA_acyltransferase"/>
</dbReference>
<evidence type="ECO:0000313" key="3">
    <source>
        <dbReference type="Proteomes" id="UP000034024"/>
    </source>
</evidence>
<feature type="domain" description="N-acetyltransferase" evidence="1">
    <location>
        <begin position="131"/>
        <end position="270"/>
    </location>
</feature>
<dbReference type="AlphaFoldDB" id="A0A0F7JLA1"/>
<keyword evidence="2" id="KW-0808">Transferase</keyword>
<dbReference type="PROSITE" id="PS51186">
    <property type="entry name" value="GNAT"/>
    <property type="match status" value="1"/>
</dbReference>
<dbReference type="SUPFAM" id="SSF55729">
    <property type="entry name" value="Acyl-CoA N-acyltransferases (Nat)"/>
    <property type="match status" value="1"/>
</dbReference>
<dbReference type="EMBL" id="CP011389">
    <property type="protein sequence ID" value="AKH16069.1"/>
    <property type="molecule type" value="Genomic_DNA"/>
</dbReference>
<accession>A0A0F7JLA1</accession>
<proteinExistence type="predicted"/>
<dbReference type="RefSeq" id="WP_046842644.1">
    <property type="nucleotide sequence ID" value="NZ_CP011389.1"/>
</dbReference>
<gene>
    <name evidence="2" type="ORF">SY84_02320</name>
</gene>
<organism evidence="2 3">
    <name type="scientific">Deinococcus soli</name>
    <name type="common">ex Cha et al. 2016</name>
    <dbReference type="NCBI Taxonomy" id="1309411"/>
    <lineage>
        <taxon>Bacteria</taxon>
        <taxon>Thermotogati</taxon>
        <taxon>Deinococcota</taxon>
        <taxon>Deinococci</taxon>
        <taxon>Deinococcales</taxon>
        <taxon>Deinococcaceae</taxon>
        <taxon>Deinococcus</taxon>
    </lineage>
</organism>
<name>A0A0F7JLA1_9DEIO</name>
<dbReference type="KEGG" id="dch:SY84_02320"/>